<dbReference type="RefSeq" id="WP_133537127.1">
    <property type="nucleotide sequence ID" value="NZ_SNYH01000005.1"/>
</dbReference>
<proteinExistence type="inferred from homology"/>
<comment type="caution">
    <text evidence="3">The sequence shown here is derived from an EMBL/GenBank/DDBJ whole genome shotgun (WGS) entry which is preliminary data.</text>
</comment>
<dbReference type="PANTHER" id="PTHR37828">
    <property type="entry name" value="GSR2449 PROTEIN"/>
    <property type="match status" value="1"/>
</dbReference>
<sequence length="95" mass="11012">MFIINFNFIKPIEEVNRYTEQHRNYVAKQYEEGRFIIGGPLEPRSGGIVISDMKKKEEIIEVLKKDPLIVEGVAEYSLTEFTPLMSAENLKSYVK</sequence>
<gene>
    <name evidence="3" type="ORF">DFQ07_2435</name>
</gene>
<evidence type="ECO:0000259" key="2">
    <source>
        <dbReference type="Pfam" id="PF03795"/>
    </source>
</evidence>
<dbReference type="AlphaFoldDB" id="A0A4R6TEZ9"/>
<dbReference type="Gene3D" id="3.30.70.1060">
    <property type="entry name" value="Dimeric alpha+beta barrel"/>
    <property type="match status" value="1"/>
</dbReference>
<dbReference type="EMBL" id="SNYH01000005">
    <property type="protein sequence ID" value="TDQ23903.1"/>
    <property type="molecule type" value="Genomic_DNA"/>
</dbReference>
<evidence type="ECO:0000313" key="4">
    <source>
        <dbReference type="Proteomes" id="UP000295390"/>
    </source>
</evidence>
<name>A0A4R6TEZ9_9FLAO</name>
<evidence type="ECO:0000256" key="1">
    <source>
        <dbReference type="ARBA" id="ARBA00007689"/>
    </source>
</evidence>
<dbReference type="InterPro" id="IPR011008">
    <property type="entry name" value="Dimeric_a/b-barrel"/>
</dbReference>
<dbReference type="PANTHER" id="PTHR37828:SF1">
    <property type="entry name" value="YCII-RELATED DOMAIN-CONTAINING PROTEIN"/>
    <property type="match status" value="1"/>
</dbReference>
<dbReference type="Proteomes" id="UP000295390">
    <property type="component" value="Unassembled WGS sequence"/>
</dbReference>
<dbReference type="SUPFAM" id="SSF54909">
    <property type="entry name" value="Dimeric alpha+beta barrel"/>
    <property type="match status" value="1"/>
</dbReference>
<dbReference type="Pfam" id="PF03795">
    <property type="entry name" value="YCII"/>
    <property type="match status" value="1"/>
</dbReference>
<reference evidence="3 4" key="1">
    <citation type="submission" date="2019-03" db="EMBL/GenBank/DDBJ databases">
        <title>Genomic Encyclopedia of Type Strains, Phase III (KMG-III): the genomes of soil and plant-associated and newly described type strains.</title>
        <authorList>
            <person name="Whitman W."/>
        </authorList>
    </citation>
    <scope>NUCLEOTIDE SEQUENCE [LARGE SCALE GENOMIC DNA]</scope>
    <source>
        <strain evidence="3 4">CECT 8283</strain>
    </source>
</reference>
<dbReference type="InterPro" id="IPR005545">
    <property type="entry name" value="YCII"/>
</dbReference>
<accession>A0A4R6TEZ9</accession>
<feature type="domain" description="YCII-related" evidence="2">
    <location>
        <begin position="13"/>
        <end position="82"/>
    </location>
</feature>
<keyword evidence="4" id="KW-1185">Reference proteome</keyword>
<dbReference type="OrthoDB" id="9814407at2"/>
<evidence type="ECO:0000313" key="3">
    <source>
        <dbReference type="EMBL" id="TDQ23903.1"/>
    </source>
</evidence>
<protein>
    <submittedName>
        <fullName evidence="3">Uncharacterized protein YciI</fullName>
    </submittedName>
</protein>
<organism evidence="3 4">
    <name type="scientific">Tenacibaculum caenipelagi</name>
    <dbReference type="NCBI Taxonomy" id="1325435"/>
    <lineage>
        <taxon>Bacteria</taxon>
        <taxon>Pseudomonadati</taxon>
        <taxon>Bacteroidota</taxon>
        <taxon>Flavobacteriia</taxon>
        <taxon>Flavobacteriales</taxon>
        <taxon>Flavobacteriaceae</taxon>
        <taxon>Tenacibaculum</taxon>
    </lineage>
</organism>
<comment type="similarity">
    <text evidence="1">Belongs to the YciI family.</text>
</comment>